<dbReference type="GO" id="GO:0046872">
    <property type="term" value="F:metal ion binding"/>
    <property type="evidence" value="ECO:0007669"/>
    <property type="project" value="UniProtKB-KW"/>
</dbReference>
<protein>
    <submittedName>
        <fullName evidence="7">Peptidase S45 penicillin amidase</fullName>
        <ecNumber evidence="7">3.5.1.11</ecNumber>
    </submittedName>
</protein>
<dbReference type="SUPFAM" id="SSF56235">
    <property type="entry name" value="N-terminal nucleophile aminohydrolases (Ntn hydrolases)"/>
    <property type="match status" value="1"/>
</dbReference>
<dbReference type="HOGENOM" id="CLU_011790_0_1_10"/>
<keyword evidence="8" id="KW-1185">Reference proteome</keyword>
<sequence length="840" mass="94899">MRILSFVAVLAITIFLFLFLNSSDFASATVGRITKKETFIPPMGKLLSPSSGFWRNAESKTGPSLSSSLSDGSLSAPVELLYDDRMVPHIFANNMQDAFFAQGYATASLRLWQMEFQTHAVSGRLAEVLATSEKMREVLLKMDRKKRKAGLPLAAKQTVELWKKDPKTYELLQRYADGVNAYIDDLSYAELPLEYKLLNYRPEKWTVLKSALLLKAMAEDLTAKDHDFEMTNAYKYFGRDTFNLFYPEYFPEQSPIINDTAFYNFEPVAVGDSLAKPFLGFDQGLPKNPNPQPKGIGSNNWALGGKKTASGYPILCNDPHLKLNLPSIWFEAQIVTPDFNVYGATLPGAPGIISGFNQHVAWGVTNVAHDVRDWYAIQWTDETKSSYIFDGEEKASEKILDTVYVRGAGFVVDTLIYTHFGPVVRTVNGQDYVLHWQANEPSSEAKTFILLAQAKNYQDYQAAIKHFSCPAQNLVFACNNGDIALWTQGKLPLRRPEQGKFVADGRYSFNQWSGFMPQKHIPHEYNPQKGYVASANQHSVSPAYPYYTYGYFEEYRGRYLNGQLDALSAATDSEMKALQLSNFSQKAQDFLPLLMKYLQRGELSKDELELLALFRDWDYEYTAEAVAPTIFEDWFYNLQALTYDELEEAAAQGMELNYPDAWHLLGLLKRDTSSFIWDQVSTEKQERIEDIVTLSFKETLNTVPKNKSGQPIRWGEMKATALYHLARIEEFSILDLSVGGTADALNAVSNRYDFAASRKADSLVHKGGSAAGPSWRMIVELGEKKPKAQAIYPGGQSGNPGSHYYDNMVQAWAEGRYNKLLYLESAEEGKEKIRIRQRLH</sequence>
<keyword evidence="4" id="KW-0865">Zymogen</keyword>
<dbReference type="InterPro" id="IPR043147">
    <property type="entry name" value="Penicillin_amidase_A-knob"/>
</dbReference>
<accession>H6L800</accession>
<feature type="binding site" evidence="6">
    <location>
        <position position="373"/>
    </location>
    <ligand>
        <name>Ca(2+)</name>
        <dbReference type="ChEBI" id="CHEBI:29108"/>
    </ligand>
</feature>
<evidence type="ECO:0000313" key="8">
    <source>
        <dbReference type="Proteomes" id="UP000007519"/>
    </source>
</evidence>
<keyword evidence="2" id="KW-0732">Signal</keyword>
<dbReference type="GO" id="GO:0017000">
    <property type="term" value="P:antibiotic biosynthetic process"/>
    <property type="evidence" value="ECO:0007669"/>
    <property type="project" value="InterPro"/>
</dbReference>
<evidence type="ECO:0000256" key="3">
    <source>
        <dbReference type="ARBA" id="ARBA00022801"/>
    </source>
</evidence>
<dbReference type="PANTHER" id="PTHR34218">
    <property type="entry name" value="PEPTIDASE S45 PENICILLIN AMIDASE"/>
    <property type="match status" value="1"/>
</dbReference>
<evidence type="ECO:0000313" key="7">
    <source>
        <dbReference type="EMBL" id="AFC25328.1"/>
    </source>
</evidence>
<keyword evidence="6" id="KW-0479">Metal-binding</keyword>
<feature type="binding site" evidence="6">
    <location>
        <position position="370"/>
    </location>
    <ligand>
        <name>Ca(2+)</name>
        <dbReference type="ChEBI" id="CHEBI:29108"/>
    </ligand>
</feature>
<dbReference type="STRING" id="984262.SGRA_2600"/>
<organism evidence="7 8">
    <name type="scientific">Saprospira grandis (strain Lewin)</name>
    <dbReference type="NCBI Taxonomy" id="984262"/>
    <lineage>
        <taxon>Bacteria</taxon>
        <taxon>Pseudomonadati</taxon>
        <taxon>Bacteroidota</taxon>
        <taxon>Saprospiria</taxon>
        <taxon>Saprospirales</taxon>
        <taxon>Saprospiraceae</taxon>
        <taxon>Saprospira</taxon>
    </lineage>
</organism>
<dbReference type="OrthoDB" id="9759796at2"/>
<dbReference type="InterPro" id="IPR029055">
    <property type="entry name" value="Ntn_hydrolases_N"/>
</dbReference>
<evidence type="ECO:0000256" key="6">
    <source>
        <dbReference type="PIRSR" id="PIRSR001227-2"/>
    </source>
</evidence>
<dbReference type="Proteomes" id="UP000007519">
    <property type="component" value="Chromosome"/>
</dbReference>
<dbReference type="InterPro" id="IPR002692">
    <property type="entry name" value="S45"/>
</dbReference>
<evidence type="ECO:0000256" key="5">
    <source>
        <dbReference type="PIRSR" id="PIRSR001227-1"/>
    </source>
</evidence>
<comment type="similarity">
    <text evidence="1">Belongs to the peptidase S45 family.</text>
</comment>
<dbReference type="InterPro" id="IPR014395">
    <property type="entry name" value="Pen/GL7ACA/AHL_acylase"/>
</dbReference>
<dbReference type="MEROPS" id="S45.003"/>
<dbReference type="AlphaFoldDB" id="H6L800"/>
<dbReference type="InterPro" id="IPR043146">
    <property type="entry name" value="Penicillin_amidase_N_B-knob"/>
</dbReference>
<name>H6L800_SAPGL</name>
<evidence type="ECO:0000256" key="1">
    <source>
        <dbReference type="ARBA" id="ARBA00006586"/>
    </source>
</evidence>
<evidence type="ECO:0000256" key="2">
    <source>
        <dbReference type="ARBA" id="ARBA00022729"/>
    </source>
</evidence>
<keyword evidence="6" id="KW-0106">Calcium</keyword>
<dbReference type="Gene3D" id="3.60.20.10">
    <property type="entry name" value="Glutamine Phosphoribosylpyrophosphate, subunit 1, domain 1"/>
    <property type="match status" value="1"/>
</dbReference>
<dbReference type="Gene3D" id="2.30.120.10">
    <property type="match status" value="1"/>
</dbReference>
<dbReference type="GO" id="GO:0008953">
    <property type="term" value="F:penicillin amidase activity"/>
    <property type="evidence" value="ECO:0007669"/>
    <property type="project" value="UniProtKB-EC"/>
</dbReference>
<dbReference type="Pfam" id="PF01804">
    <property type="entry name" value="Penicil_amidase"/>
    <property type="match status" value="1"/>
</dbReference>
<dbReference type="PIRSF" id="PIRSF001227">
    <property type="entry name" value="Pen_acylase"/>
    <property type="match status" value="1"/>
</dbReference>
<dbReference type="KEGG" id="sgn:SGRA_2600"/>
<dbReference type="EMBL" id="CP002831">
    <property type="protein sequence ID" value="AFC25328.1"/>
    <property type="molecule type" value="Genomic_DNA"/>
</dbReference>
<gene>
    <name evidence="7" type="ordered locus">SGRA_2600</name>
</gene>
<dbReference type="EC" id="3.5.1.11" evidence="7"/>
<keyword evidence="3 7" id="KW-0378">Hydrolase</keyword>
<comment type="cofactor">
    <cofactor evidence="6">
        <name>Ca(2+)</name>
        <dbReference type="ChEBI" id="CHEBI:29108"/>
    </cofactor>
    <text evidence="6">Binds 1 Ca(2+) ion per dimer.</text>
</comment>
<evidence type="ECO:0000256" key="4">
    <source>
        <dbReference type="ARBA" id="ARBA00023145"/>
    </source>
</evidence>
<dbReference type="CDD" id="cd03747">
    <property type="entry name" value="Ntn_PGA_like"/>
    <property type="match status" value="1"/>
</dbReference>
<dbReference type="Gene3D" id="1.10.439.10">
    <property type="entry name" value="Penicillin Amidohydrolase, domain 1"/>
    <property type="match status" value="1"/>
</dbReference>
<dbReference type="Gene3D" id="1.10.1400.10">
    <property type="match status" value="1"/>
</dbReference>
<reference evidence="7 8" key="1">
    <citation type="journal article" date="2012" name="Stand. Genomic Sci.">
        <title>Complete genome sequencing and analysis of Saprospira grandis str. Lewin, a predatory marine bacterium.</title>
        <authorList>
            <person name="Saw J.H."/>
            <person name="Yuryev A."/>
            <person name="Kanbe M."/>
            <person name="Hou S."/>
            <person name="Young A.G."/>
            <person name="Aizawa S."/>
            <person name="Alam M."/>
        </authorList>
    </citation>
    <scope>NUCLEOTIDE SEQUENCE [LARGE SCALE GENOMIC DNA]</scope>
    <source>
        <strain evidence="7 8">Lewin</strain>
    </source>
</reference>
<proteinExistence type="inferred from homology"/>
<feature type="active site" description="Nucleophile" evidence="5">
    <location>
        <position position="298"/>
    </location>
</feature>
<dbReference type="InterPro" id="IPR023343">
    <property type="entry name" value="Penicillin_amidase_dom1"/>
</dbReference>
<dbReference type="eggNOG" id="COG2366">
    <property type="taxonomic scope" value="Bacteria"/>
</dbReference>
<dbReference type="PANTHER" id="PTHR34218:SF3">
    <property type="entry name" value="ACYL-HOMOSERINE LACTONE ACYLASE PVDQ"/>
    <property type="match status" value="1"/>
</dbReference>
<dbReference type="RefSeq" id="WP_015692939.1">
    <property type="nucleotide sequence ID" value="NC_016940.1"/>
</dbReference>